<name>A0A238F4M3_9BASI</name>
<reference evidence="5" key="1">
    <citation type="submission" date="2016-09" db="EMBL/GenBank/DDBJ databases">
        <authorList>
            <person name="Jeantristanb JTB J.-T."/>
            <person name="Ricardo R."/>
        </authorList>
    </citation>
    <scope>NUCLEOTIDE SEQUENCE [LARGE SCALE GENOMIC DNA]</scope>
</reference>
<sequence length="515" mass="57334">MAATRLNPPAPAPVPASAQPTPTPTPTPTPLPPLSQTQRFRPYYAPYEVVQLVQLQAYLRVPLGEASWKRKEMTPSRIQQTRQTAMGFIERVGMRLGFPRRTIATAQLCWHRFHLHHPLKDFAYQDVSLASLLVASKLHDTLKKLREIQIAGWQVHQIVQGGNGLGQGDAQTLEAHRPHLIAIERLLLQAQSFNLNLHRSLDPHLSENVPQTDLFEAIVRLCLALGTSKRFAKLAFTLGVDLGRTLVALSWPPTVCAEGVVWLAKVLWKGGEEVVLEQGWAMGTIEDHTGSFQRREIAQSLVLVFLFLLPSPTLLSSLSSRTPTTTPSNASPSFSPSSFSPIENPRTTCMPIGGGGMSTGALSEKDKALQLMGVPITLAMAMKERGSPHPDVFTHVPLTEGEWQQVQIRLRGMLLVVQQEQEQERGPREKGEGSMVGKEALERWRGSVQGMKKIEDLKVERGKKDFERGERERLRNEALTNRGGVEGMGPIKVPSEEEEREREKARRPGSILYQF</sequence>
<evidence type="ECO:0000259" key="3">
    <source>
        <dbReference type="SMART" id="SM00385"/>
    </source>
</evidence>
<dbReference type="PANTHER" id="PTHR10026">
    <property type="entry name" value="CYCLIN"/>
    <property type="match status" value="1"/>
</dbReference>
<feature type="compositionally biased region" description="Basic and acidic residues" evidence="2">
    <location>
        <begin position="465"/>
        <end position="476"/>
    </location>
</feature>
<evidence type="ECO:0000313" key="4">
    <source>
        <dbReference type="EMBL" id="SCV68920.1"/>
    </source>
</evidence>
<proteinExistence type="inferred from homology"/>
<dbReference type="EMBL" id="FMSP01000004">
    <property type="protein sequence ID" value="SCV68920.1"/>
    <property type="molecule type" value="Genomic_DNA"/>
</dbReference>
<keyword evidence="1" id="KW-0195">Cyclin</keyword>
<feature type="region of interest" description="Disordered" evidence="2">
    <location>
        <begin position="465"/>
        <end position="515"/>
    </location>
</feature>
<comment type="similarity">
    <text evidence="1">Belongs to the cyclin family.</text>
</comment>
<feature type="region of interest" description="Disordered" evidence="2">
    <location>
        <begin position="318"/>
        <end position="361"/>
    </location>
</feature>
<dbReference type="InterPro" id="IPR006671">
    <property type="entry name" value="Cyclin_N"/>
</dbReference>
<dbReference type="GO" id="GO:0006357">
    <property type="term" value="P:regulation of transcription by RNA polymerase II"/>
    <property type="evidence" value="ECO:0007669"/>
    <property type="project" value="InterPro"/>
</dbReference>
<evidence type="ECO:0000313" key="5">
    <source>
        <dbReference type="Proteomes" id="UP000198372"/>
    </source>
</evidence>
<dbReference type="OrthoDB" id="2538296at2759"/>
<organism evidence="4 5">
    <name type="scientific">Microbotryum intermedium</name>
    <dbReference type="NCBI Taxonomy" id="269621"/>
    <lineage>
        <taxon>Eukaryota</taxon>
        <taxon>Fungi</taxon>
        <taxon>Dikarya</taxon>
        <taxon>Basidiomycota</taxon>
        <taxon>Pucciniomycotina</taxon>
        <taxon>Microbotryomycetes</taxon>
        <taxon>Microbotryales</taxon>
        <taxon>Microbotryaceae</taxon>
        <taxon>Microbotryum</taxon>
    </lineage>
</organism>
<gene>
    <name evidence="4" type="ORF">BQ2448_1940</name>
</gene>
<dbReference type="AlphaFoldDB" id="A0A238F4M3"/>
<keyword evidence="5" id="KW-1185">Reference proteome</keyword>
<feature type="region of interest" description="Disordered" evidence="2">
    <location>
        <begin position="1"/>
        <end position="35"/>
    </location>
</feature>
<dbReference type="GO" id="GO:0016538">
    <property type="term" value="F:cyclin-dependent protein serine/threonine kinase regulator activity"/>
    <property type="evidence" value="ECO:0007669"/>
    <property type="project" value="InterPro"/>
</dbReference>
<dbReference type="InterPro" id="IPR013763">
    <property type="entry name" value="Cyclin-like_dom"/>
</dbReference>
<feature type="domain" description="Cyclin-like" evidence="3">
    <location>
        <begin position="87"/>
        <end position="189"/>
    </location>
</feature>
<accession>A0A238F4M3</accession>
<dbReference type="STRING" id="269621.A0A238F4M3"/>
<dbReference type="Pfam" id="PF00134">
    <property type="entry name" value="Cyclin_N"/>
    <property type="match status" value="1"/>
</dbReference>
<dbReference type="Gene3D" id="1.10.472.10">
    <property type="entry name" value="Cyclin-like"/>
    <property type="match status" value="1"/>
</dbReference>
<evidence type="ECO:0000256" key="2">
    <source>
        <dbReference type="SAM" id="MobiDB-lite"/>
    </source>
</evidence>
<dbReference type="SMART" id="SM00385">
    <property type="entry name" value="CYCLIN"/>
    <property type="match status" value="1"/>
</dbReference>
<feature type="compositionally biased region" description="Pro residues" evidence="2">
    <location>
        <begin position="21"/>
        <end position="33"/>
    </location>
</feature>
<dbReference type="InterPro" id="IPR036915">
    <property type="entry name" value="Cyclin-like_sf"/>
</dbReference>
<feature type="compositionally biased region" description="Low complexity" evidence="2">
    <location>
        <begin position="318"/>
        <end position="341"/>
    </location>
</feature>
<dbReference type="SUPFAM" id="SSF47954">
    <property type="entry name" value="Cyclin-like"/>
    <property type="match status" value="1"/>
</dbReference>
<protein>
    <submittedName>
        <fullName evidence="4">BQ2448_1940 protein</fullName>
    </submittedName>
</protein>
<dbReference type="InterPro" id="IPR043198">
    <property type="entry name" value="Cyclin/Ssn8"/>
</dbReference>
<evidence type="ECO:0000256" key="1">
    <source>
        <dbReference type="RuleBase" id="RU000383"/>
    </source>
</evidence>
<dbReference type="Proteomes" id="UP000198372">
    <property type="component" value="Unassembled WGS sequence"/>
</dbReference>